<dbReference type="Gene3D" id="2.40.30.10">
    <property type="entry name" value="Translation factors"/>
    <property type="match status" value="2"/>
</dbReference>
<proteinExistence type="inferred from homology"/>
<organism evidence="3 4">
    <name type="scientific">Duganella radicis</name>
    <dbReference type="NCBI Taxonomy" id="551988"/>
    <lineage>
        <taxon>Bacteria</taxon>
        <taxon>Pseudomonadati</taxon>
        <taxon>Pseudomonadota</taxon>
        <taxon>Betaproteobacteria</taxon>
        <taxon>Burkholderiales</taxon>
        <taxon>Oxalobacteraceae</taxon>
        <taxon>Telluria group</taxon>
        <taxon>Duganella</taxon>
    </lineage>
</organism>
<protein>
    <submittedName>
        <fullName evidence="3">Siderophore-interacting protein</fullName>
    </submittedName>
</protein>
<name>A0A6L6PCV6_9BURK</name>
<dbReference type="Proteomes" id="UP000475582">
    <property type="component" value="Unassembled WGS sequence"/>
</dbReference>
<dbReference type="InterPro" id="IPR013113">
    <property type="entry name" value="SIP_FAD-bd"/>
</dbReference>
<dbReference type="RefSeq" id="WP_155462211.1">
    <property type="nucleotide sequence ID" value="NZ_WNKY01000002.1"/>
</dbReference>
<evidence type="ECO:0000313" key="3">
    <source>
        <dbReference type="EMBL" id="MTV36874.1"/>
    </source>
</evidence>
<evidence type="ECO:0000313" key="4">
    <source>
        <dbReference type="Proteomes" id="UP000475582"/>
    </source>
</evidence>
<comment type="similarity">
    <text evidence="1">Belongs to the SIP oxidoreductase family.</text>
</comment>
<dbReference type="Pfam" id="PF04954">
    <property type="entry name" value="SIP"/>
    <property type="match status" value="1"/>
</dbReference>
<dbReference type="PANTHER" id="PTHR30157">
    <property type="entry name" value="FERRIC REDUCTASE, NADPH-DEPENDENT"/>
    <property type="match status" value="1"/>
</dbReference>
<dbReference type="EMBL" id="WNKY01000002">
    <property type="protein sequence ID" value="MTV36874.1"/>
    <property type="molecule type" value="Genomic_DNA"/>
</dbReference>
<accession>A0A6L6PCV6</accession>
<dbReference type="SUPFAM" id="SSF63380">
    <property type="entry name" value="Riboflavin synthase domain-like"/>
    <property type="match status" value="1"/>
</dbReference>
<dbReference type="InterPro" id="IPR007037">
    <property type="entry name" value="SIP_rossman_dom"/>
</dbReference>
<dbReference type="PANTHER" id="PTHR30157:SF0">
    <property type="entry name" value="NADPH-DEPENDENT FERRIC-CHELATE REDUCTASE"/>
    <property type="match status" value="1"/>
</dbReference>
<comment type="caution">
    <text evidence="3">The sequence shown here is derived from an EMBL/GenBank/DDBJ whole genome shotgun (WGS) entry which is preliminary data.</text>
</comment>
<dbReference type="GO" id="GO:0016491">
    <property type="term" value="F:oxidoreductase activity"/>
    <property type="evidence" value="ECO:0007669"/>
    <property type="project" value="InterPro"/>
</dbReference>
<dbReference type="InterPro" id="IPR039374">
    <property type="entry name" value="SIP_fam"/>
</dbReference>
<sequence>MGQMMANRIQRVRHELKRRELEVVKVRHLAPNYVSVTFKGETLHDFVSASYDDHVKFLISDEDRRDFTPRSYNNETCELVVEFALHATGAASDWARQATPGQIAVFGGPRGSMIIPMDYAWHVLAGDATALPAIRRRLEELPADAKVQVLVSGEEAAALSFDSAAQVQLQRYADSAALLAAIRALALPAGEGFFWFAGEASVAAQVRDAVFVDKGHPREAARISAYWKQGASGHHEDL</sequence>
<keyword evidence="4" id="KW-1185">Reference proteome</keyword>
<feature type="domain" description="FAD-binding FR-type" evidence="2">
    <location>
        <begin position="16"/>
        <end position="116"/>
    </location>
</feature>
<dbReference type="AlphaFoldDB" id="A0A6L6PCV6"/>
<dbReference type="PROSITE" id="PS51384">
    <property type="entry name" value="FAD_FR"/>
    <property type="match status" value="1"/>
</dbReference>
<dbReference type="InterPro" id="IPR039261">
    <property type="entry name" value="FNR_nucleotide-bd"/>
</dbReference>
<evidence type="ECO:0000259" key="2">
    <source>
        <dbReference type="PROSITE" id="PS51384"/>
    </source>
</evidence>
<dbReference type="Gene3D" id="3.40.50.80">
    <property type="entry name" value="Nucleotide-binding domain of ferredoxin-NADP reductase (FNR) module"/>
    <property type="match status" value="1"/>
</dbReference>
<dbReference type="InterPro" id="IPR017927">
    <property type="entry name" value="FAD-bd_FR_type"/>
</dbReference>
<gene>
    <name evidence="3" type="ORF">GM676_04640</name>
</gene>
<dbReference type="Pfam" id="PF08021">
    <property type="entry name" value="FAD_binding_9"/>
    <property type="match status" value="2"/>
</dbReference>
<dbReference type="InterPro" id="IPR017938">
    <property type="entry name" value="Riboflavin_synthase-like_b-brl"/>
</dbReference>
<reference evidence="3 4" key="1">
    <citation type="submission" date="2019-11" db="EMBL/GenBank/DDBJ databases">
        <title>Type strains purchased from KCTC, JCM and DSMZ.</title>
        <authorList>
            <person name="Lu H."/>
        </authorList>
    </citation>
    <scope>NUCLEOTIDE SEQUENCE [LARGE SCALE GENOMIC DNA]</scope>
    <source>
        <strain evidence="3 4">KCTC 22382</strain>
    </source>
</reference>
<dbReference type="CDD" id="cd06193">
    <property type="entry name" value="siderophore_interacting"/>
    <property type="match status" value="1"/>
</dbReference>
<dbReference type="OrthoDB" id="9814826at2"/>
<evidence type="ECO:0000256" key="1">
    <source>
        <dbReference type="ARBA" id="ARBA00035644"/>
    </source>
</evidence>